<dbReference type="GO" id="GO:0003676">
    <property type="term" value="F:nucleic acid binding"/>
    <property type="evidence" value="ECO:0007669"/>
    <property type="project" value="InterPro"/>
</dbReference>
<proteinExistence type="predicted"/>
<keyword evidence="2 4" id="KW-0808">Transferase</keyword>
<accession>A0A0Q9WCY6</accession>
<dbReference type="PANTHER" id="PTHR13370">
    <property type="entry name" value="RNA METHYLASE-RELATED"/>
    <property type="match status" value="1"/>
</dbReference>
<feature type="region of interest" description="Disordered" evidence="3">
    <location>
        <begin position="237"/>
        <end position="268"/>
    </location>
</feature>
<dbReference type="InterPro" id="IPR029063">
    <property type="entry name" value="SAM-dependent_MTases_sf"/>
</dbReference>
<dbReference type="AlphaFoldDB" id="A0A0Q9WCY6"/>
<gene>
    <name evidence="4" type="primary">Dvir\GJ10432</name>
    <name evidence="4" type="ORF">Dvir_GJ10432</name>
</gene>
<name>A0A0Q9WCY6_DROVI</name>
<keyword evidence="1 4" id="KW-0489">Methyltransferase</keyword>
<evidence type="ECO:0000256" key="3">
    <source>
        <dbReference type="SAM" id="MobiDB-lite"/>
    </source>
</evidence>
<dbReference type="EMBL" id="CH940652">
    <property type="protein sequence ID" value="KRF78731.1"/>
    <property type="molecule type" value="Genomic_DNA"/>
</dbReference>
<evidence type="ECO:0000256" key="2">
    <source>
        <dbReference type="ARBA" id="ARBA00022679"/>
    </source>
</evidence>
<dbReference type="SUPFAM" id="SSF53335">
    <property type="entry name" value="S-adenosyl-L-methionine-dependent methyltransferases"/>
    <property type="match status" value="1"/>
</dbReference>
<dbReference type="InterPro" id="IPR002052">
    <property type="entry name" value="DNA_methylase_N6_adenine_CS"/>
</dbReference>
<dbReference type="PANTHER" id="PTHR13370:SF3">
    <property type="entry name" value="TRNA (GUANINE(10)-N2)-METHYLTRANSFERASE HOMOLOG"/>
    <property type="match status" value="1"/>
</dbReference>
<keyword evidence="5" id="KW-1185">Reference proteome</keyword>
<evidence type="ECO:0000313" key="5">
    <source>
        <dbReference type="Proteomes" id="UP000008792"/>
    </source>
</evidence>
<dbReference type="EC" id="2.1.1.-" evidence="4"/>
<dbReference type="GO" id="GO:0032259">
    <property type="term" value="P:methylation"/>
    <property type="evidence" value="ECO:0007669"/>
    <property type="project" value="UniProtKB-KW"/>
</dbReference>
<organism evidence="4 5">
    <name type="scientific">Drosophila virilis</name>
    <name type="common">Fruit fly</name>
    <dbReference type="NCBI Taxonomy" id="7244"/>
    <lineage>
        <taxon>Eukaryota</taxon>
        <taxon>Metazoa</taxon>
        <taxon>Ecdysozoa</taxon>
        <taxon>Arthropoda</taxon>
        <taxon>Hexapoda</taxon>
        <taxon>Insecta</taxon>
        <taxon>Pterygota</taxon>
        <taxon>Neoptera</taxon>
        <taxon>Endopterygota</taxon>
        <taxon>Diptera</taxon>
        <taxon>Brachycera</taxon>
        <taxon>Muscomorpha</taxon>
        <taxon>Ephydroidea</taxon>
        <taxon>Drosophilidae</taxon>
        <taxon>Drosophila</taxon>
    </lineage>
</organism>
<dbReference type="Gene3D" id="3.40.50.150">
    <property type="entry name" value="Vaccinia Virus protein VP39"/>
    <property type="match status" value="1"/>
</dbReference>
<dbReference type="OrthoDB" id="296065at2759"/>
<dbReference type="GO" id="GO:0008168">
    <property type="term" value="F:methyltransferase activity"/>
    <property type="evidence" value="ECO:0007669"/>
    <property type="project" value="UniProtKB-KW"/>
</dbReference>
<sequence>MHSSVFLWPTRQWYVMGTWFLIRLWAPARCWPSRITQKVRDKDESIRANLQQYGCADRYMDVLVADFSNPLWHRRITFDSIITDPPYGIREATEKVENKFNPKENTRTAAMAHYPSTSHYSLQHLYADLLQFGATHLKLGGRLVCWLPFHREDYSEAMLPQHTHLRLVANSEQQLTGNTARRLLTYEKHMEYIEVTSSSDSVTQLAASSAQEFRDRYFNANGALESRQERRMRKAALREQGRQEMEMRGKTPSDGRAKKCDLNKARFN</sequence>
<dbReference type="Proteomes" id="UP000008792">
    <property type="component" value="Unassembled WGS sequence"/>
</dbReference>
<evidence type="ECO:0000313" key="4">
    <source>
        <dbReference type="EMBL" id="KRF78731.1"/>
    </source>
</evidence>
<dbReference type="PROSITE" id="PS00092">
    <property type="entry name" value="N6_MTASE"/>
    <property type="match status" value="1"/>
</dbReference>
<reference evidence="4 5" key="1">
    <citation type="journal article" date="2007" name="Nature">
        <title>Evolution of genes and genomes on the Drosophila phylogeny.</title>
        <authorList>
            <consortium name="Drosophila 12 Genomes Consortium"/>
            <person name="Clark A.G."/>
            <person name="Eisen M.B."/>
            <person name="Smith D.R."/>
            <person name="Bergman C.M."/>
            <person name="Oliver B."/>
            <person name="Markow T.A."/>
            <person name="Kaufman T.C."/>
            <person name="Kellis M."/>
            <person name="Gelbart W."/>
            <person name="Iyer V.N."/>
            <person name="Pollard D.A."/>
            <person name="Sackton T.B."/>
            <person name="Larracuente A.M."/>
            <person name="Singh N.D."/>
            <person name="Abad J.P."/>
            <person name="Abt D.N."/>
            <person name="Adryan B."/>
            <person name="Aguade M."/>
            <person name="Akashi H."/>
            <person name="Anderson W.W."/>
            <person name="Aquadro C.F."/>
            <person name="Ardell D.H."/>
            <person name="Arguello R."/>
            <person name="Artieri C.G."/>
            <person name="Barbash D.A."/>
            <person name="Barker D."/>
            <person name="Barsanti P."/>
            <person name="Batterham P."/>
            <person name="Batzoglou S."/>
            <person name="Begun D."/>
            <person name="Bhutkar A."/>
            <person name="Blanco E."/>
            <person name="Bosak S.A."/>
            <person name="Bradley R.K."/>
            <person name="Brand A.D."/>
            <person name="Brent M.R."/>
            <person name="Brooks A.N."/>
            <person name="Brown R.H."/>
            <person name="Butlin R.K."/>
            <person name="Caggese C."/>
            <person name="Calvi B.R."/>
            <person name="Bernardo de Carvalho A."/>
            <person name="Caspi A."/>
            <person name="Castrezana S."/>
            <person name="Celniker S.E."/>
            <person name="Chang J.L."/>
            <person name="Chapple C."/>
            <person name="Chatterji S."/>
            <person name="Chinwalla A."/>
            <person name="Civetta A."/>
            <person name="Clifton S.W."/>
            <person name="Comeron J.M."/>
            <person name="Costello J.C."/>
            <person name="Coyne J.A."/>
            <person name="Daub J."/>
            <person name="David R.G."/>
            <person name="Delcher A.L."/>
            <person name="Delehaunty K."/>
            <person name="Do C.B."/>
            <person name="Ebling H."/>
            <person name="Edwards K."/>
            <person name="Eickbush T."/>
            <person name="Evans J.D."/>
            <person name="Filipski A."/>
            <person name="Findeiss S."/>
            <person name="Freyhult E."/>
            <person name="Fulton L."/>
            <person name="Fulton R."/>
            <person name="Garcia A.C."/>
            <person name="Gardiner A."/>
            <person name="Garfield D.A."/>
            <person name="Garvin B.E."/>
            <person name="Gibson G."/>
            <person name="Gilbert D."/>
            <person name="Gnerre S."/>
            <person name="Godfrey J."/>
            <person name="Good R."/>
            <person name="Gotea V."/>
            <person name="Gravely B."/>
            <person name="Greenberg A.J."/>
            <person name="Griffiths-Jones S."/>
            <person name="Gross S."/>
            <person name="Guigo R."/>
            <person name="Gustafson E.A."/>
            <person name="Haerty W."/>
            <person name="Hahn M.W."/>
            <person name="Halligan D.L."/>
            <person name="Halpern A.L."/>
            <person name="Halter G.M."/>
            <person name="Han M.V."/>
            <person name="Heger A."/>
            <person name="Hillier L."/>
            <person name="Hinrichs A.S."/>
            <person name="Holmes I."/>
            <person name="Hoskins R.A."/>
            <person name="Hubisz M.J."/>
            <person name="Hultmark D."/>
            <person name="Huntley M.A."/>
            <person name="Jaffe D.B."/>
            <person name="Jagadeeshan S."/>
            <person name="Jeck W.R."/>
            <person name="Johnson J."/>
            <person name="Jones C.D."/>
            <person name="Jordan W.C."/>
            <person name="Karpen G.H."/>
            <person name="Kataoka E."/>
            <person name="Keightley P.D."/>
            <person name="Kheradpour P."/>
            <person name="Kirkness E.F."/>
            <person name="Koerich L.B."/>
            <person name="Kristiansen K."/>
            <person name="Kudrna D."/>
            <person name="Kulathinal R.J."/>
            <person name="Kumar S."/>
            <person name="Kwok R."/>
            <person name="Lander E."/>
            <person name="Langley C.H."/>
            <person name="Lapoint R."/>
            <person name="Lazzaro B.P."/>
            <person name="Lee S.J."/>
            <person name="Levesque L."/>
            <person name="Li R."/>
            <person name="Lin C.F."/>
            <person name="Lin M.F."/>
            <person name="Lindblad-Toh K."/>
            <person name="Llopart A."/>
            <person name="Long M."/>
            <person name="Low L."/>
            <person name="Lozovsky E."/>
            <person name="Lu J."/>
            <person name="Luo M."/>
            <person name="Machado C.A."/>
            <person name="Makalowski W."/>
            <person name="Marzo M."/>
            <person name="Matsuda M."/>
            <person name="Matzkin L."/>
            <person name="McAllister B."/>
            <person name="McBride C.S."/>
            <person name="McKernan B."/>
            <person name="McKernan K."/>
            <person name="Mendez-Lago M."/>
            <person name="Minx P."/>
            <person name="Mollenhauer M.U."/>
            <person name="Montooth K."/>
            <person name="Mount S.M."/>
            <person name="Mu X."/>
            <person name="Myers E."/>
            <person name="Negre B."/>
            <person name="Newfeld S."/>
            <person name="Nielsen R."/>
            <person name="Noor M.A."/>
            <person name="O'Grady P."/>
            <person name="Pachter L."/>
            <person name="Papaceit M."/>
            <person name="Parisi M.J."/>
            <person name="Parisi M."/>
            <person name="Parts L."/>
            <person name="Pedersen J.S."/>
            <person name="Pesole G."/>
            <person name="Phillippy A.M."/>
            <person name="Ponting C.P."/>
            <person name="Pop M."/>
            <person name="Porcelli D."/>
            <person name="Powell J.R."/>
            <person name="Prohaska S."/>
            <person name="Pruitt K."/>
            <person name="Puig M."/>
            <person name="Quesneville H."/>
            <person name="Ram K.R."/>
            <person name="Rand D."/>
            <person name="Rasmussen M.D."/>
            <person name="Reed L.K."/>
            <person name="Reenan R."/>
            <person name="Reily A."/>
            <person name="Remington K.A."/>
            <person name="Rieger T.T."/>
            <person name="Ritchie M.G."/>
            <person name="Robin C."/>
            <person name="Rogers Y.H."/>
            <person name="Rohde C."/>
            <person name="Rozas J."/>
            <person name="Rubenfield M.J."/>
            <person name="Ruiz A."/>
            <person name="Russo S."/>
            <person name="Salzberg S.L."/>
            <person name="Sanchez-Gracia A."/>
            <person name="Saranga D.J."/>
            <person name="Sato H."/>
            <person name="Schaeffer S.W."/>
            <person name="Schatz M.C."/>
            <person name="Schlenke T."/>
            <person name="Schwartz R."/>
            <person name="Segarra C."/>
            <person name="Singh R.S."/>
            <person name="Sirot L."/>
            <person name="Sirota M."/>
            <person name="Sisneros N.B."/>
            <person name="Smith C.D."/>
            <person name="Smith T.F."/>
            <person name="Spieth J."/>
            <person name="Stage D.E."/>
            <person name="Stark A."/>
            <person name="Stephan W."/>
            <person name="Strausberg R.L."/>
            <person name="Strempel S."/>
            <person name="Sturgill D."/>
            <person name="Sutton G."/>
            <person name="Sutton G.G."/>
            <person name="Tao W."/>
            <person name="Teichmann S."/>
            <person name="Tobari Y.N."/>
            <person name="Tomimura Y."/>
            <person name="Tsolas J.M."/>
            <person name="Valente V.L."/>
            <person name="Venter E."/>
            <person name="Venter J.C."/>
            <person name="Vicario S."/>
            <person name="Vieira F.G."/>
            <person name="Vilella A.J."/>
            <person name="Villasante A."/>
            <person name="Walenz B."/>
            <person name="Wang J."/>
            <person name="Wasserman M."/>
            <person name="Watts T."/>
            <person name="Wilson D."/>
            <person name="Wilson R.K."/>
            <person name="Wing R.A."/>
            <person name="Wolfner M.F."/>
            <person name="Wong A."/>
            <person name="Wong G.K."/>
            <person name="Wu C.I."/>
            <person name="Wu G."/>
            <person name="Yamamoto D."/>
            <person name="Yang H.P."/>
            <person name="Yang S.P."/>
            <person name="Yorke J.A."/>
            <person name="Yoshida K."/>
            <person name="Zdobnov E."/>
            <person name="Zhang P."/>
            <person name="Zhang Y."/>
            <person name="Zimin A.V."/>
            <person name="Baldwin J."/>
            <person name="Abdouelleil A."/>
            <person name="Abdulkadir J."/>
            <person name="Abebe A."/>
            <person name="Abera B."/>
            <person name="Abreu J."/>
            <person name="Acer S.C."/>
            <person name="Aftuck L."/>
            <person name="Alexander A."/>
            <person name="An P."/>
            <person name="Anderson E."/>
            <person name="Anderson S."/>
            <person name="Arachi H."/>
            <person name="Azer M."/>
            <person name="Bachantsang P."/>
            <person name="Barry A."/>
            <person name="Bayul T."/>
            <person name="Berlin A."/>
            <person name="Bessette D."/>
            <person name="Bloom T."/>
            <person name="Blye J."/>
            <person name="Boguslavskiy L."/>
            <person name="Bonnet C."/>
            <person name="Boukhgalter B."/>
            <person name="Bourzgui I."/>
            <person name="Brown A."/>
            <person name="Cahill P."/>
            <person name="Channer S."/>
            <person name="Cheshatsang Y."/>
            <person name="Chuda L."/>
            <person name="Citroen M."/>
            <person name="Collymore A."/>
            <person name="Cooke P."/>
            <person name="Costello M."/>
            <person name="D'Aco K."/>
            <person name="Daza R."/>
            <person name="De Haan G."/>
            <person name="DeGray S."/>
            <person name="DeMaso C."/>
            <person name="Dhargay N."/>
            <person name="Dooley K."/>
            <person name="Dooley E."/>
            <person name="Doricent M."/>
            <person name="Dorje P."/>
            <person name="Dorjee K."/>
            <person name="Dupes A."/>
            <person name="Elong R."/>
            <person name="Falk J."/>
            <person name="Farina A."/>
            <person name="Faro S."/>
            <person name="Ferguson D."/>
            <person name="Fisher S."/>
            <person name="Foley C.D."/>
            <person name="Franke A."/>
            <person name="Friedrich D."/>
            <person name="Gadbois L."/>
            <person name="Gearin G."/>
            <person name="Gearin C.R."/>
            <person name="Giannoukos G."/>
            <person name="Goode T."/>
            <person name="Graham J."/>
            <person name="Grandbois E."/>
            <person name="Grewal S."/>
            <person name="Gyaltsen K."/>
            <person name="Hafez N."/>
            <person name="Hagos B."/>
            <person name="Hall J."/>
            <person name="Henson C."/>
            <person name="Hollinger A."/>
            <person name="Honan T."/>
            <person name="Huard M.D."/>
            <person name="Hughes L."/>
            <person name="Hurhula B."/>
            <person name="Husby M.E."/>
            <person name="Kamat A."/>
            <person name="Kanga B."/>
            <person name="Kashin S."/>
            <person name="Khazanovich D."/>
            <person name="Kisner P."/>
            <person name="Lance K."/>
            <person name="Lara M."/>
            <person name="Lee W."/>
            <person name="Lennon N."/>
            <person name="Letendre F."/>
            <person name="LeVine R."/>
            <person name="Lipovsky A."/>
            <person name="Liu X."/>
            <person name="Liu J."/>
            <person name="Liu S."/>
            <person name="Lokyitsang T."/>
            <person name="Lokyitsang Y."/>
            <person name="Lubonja R."/>
            <person name="Lui A."/>
            <person name="MacDonald P."/>
            <person name="Magnisalis V."/>
            <person name="Maru K."/>
            <person name="Matthews C."/>
            <person name="McCusker W."/>
            <person name="McDonough S."/>
            <person name="Mehta T."/>
            <person name="Meldrim J."/>
            <person name="Meneus L."/>
            <person name="Mihai O."/>
            <person name="Mihalev A."/>
            <person name="Mihova T."/>
            <person name="Mittelman R."/>
            <person name="Mlenga V."/>
            <person name="Montmayeur A."/>
            <person name="Mulrain L."/>
            <person name="Navidi A."/>
            <person name="Naylor J."/>
            <person name="Negash T."/>
            <person name="Nguyen T."/>
            <person name="Nguyen N."/>
            <person name="Nicol R."/>
            <person name="Norbu C."/>
            <person name="Norbu N."/>
            <person name="Novod N."/>
            <person name="O'Neill B."/>
            <person name="Osman S."/>
            <person name="Markiewicz E."/>
            <person name="Oyono O.L."/>
            <person name="Patti C."/>
            <person name="Phunkhang P."/>
            <person name="Pierre F."/>
            <person name="Priest M."/>
            <person name="Raghuraman S."/>
            <person name="Rege F."/>
            <person name="Reyes R."/>
            <person name="Rise C."/>
            <person name="Rogov P."/>
            <person name="Ross K."/>
            <person name="Ryan E."/>
            <person name="Settipalli S."/>
            <person name="Shea T."/>
            <person name="Sherpa N."/>
            <person name="Shi L."/>
            <person name="Shih D."/>
            <person name="Sparrow T."/>
            <person name="Spaulding J."/>
            <person name="Stalker J."/>
            <person name="Stange-Thomann N."/>
            <person name="Stavropoulos S."/>
            <person name="Stone C."/>
            <person name="Strader C."/>
            <person name="Tesfaye S."/>
            <person name="Thomson T."/>
            <person name="Thoulutsang Y."/>
            <person name="Thoulutsang D."/>
            <person name="Topham K."/>
            <person name="Topping I."/>
            <person name="Tsamla T."/>
            <person name="Vassiliev H."/>
            <person name="Vo A."/>
            <person name="Wangchuk T."/>
            <person name="Wangdi T."/>
            <person name="Weiand M."/>
            <person name="Wilkinson J."/>
            <person name="Wilson A."/>
            <person name="Yadav S."/>
            <person name="Young G."/>
            <person name="Yu Q."/>
            <person name="Zembek L."/>
            <person name="Zhong D."/>
            <person name="Zimmer A."/>
            <person name="Zwirko Z."/>
            <person name="Jaffe D.B."/>
            <person name="Alvarez P."/>
            <person name="Brockman W."/>
            <person name="Butler J."/>
            <person name="Chin C."/>
            <person name="Gnerre S."/>
            <person name="Grabherr M."/>
            <person name="Kleber M."/>
            <person name="Mauceli E."/>
            <person name="MacCallum I."/>
        </authorList>
    </citation>
    <scope>NUCLEOTIDE SEQUENCE [LARGE SCALE GENOMIC DNA]</scope>
    <source>
        <strain evidence="5">Tucson 15010-1051.87</strain>
    </source>
</reference>
<dbReference type="GO" id="GO:0005737">
    <property type="term" value="C:cytoplasm"/>
    <property type="evidence" value="ECO:0007669"/>
    <property type="project" value="TreeGrafter"/>
</dbReference>
<protein>
    <submittedName>
        <fullName evidence="4">Uncharacterized protein, isoform B</fullName>
        <ecNumber evidence="4">2.1.1.-</ecNumber>
    </submittedName>
</protein>
<evidence type="ECO:0000256" key="1">
    <source>
        <dbReference type="ARBA" id="ARBA00022603"/>
    </source>
</evidence>